<proteinExistence type="predicted"/>
<keyword evidence="1" id="KW-0449">Lipoprotein</keyword>
<evidence type="ECO:0000313" key="1">
    <source>
        <dbReference type="EMBL" id="MFG6447099.1"/>
    </source>
</evidence>
<dbReference type="PANTHER" id="PTHR37625">
    <property type="entry name" value="OUTER MEMBRANE LIPOPROTEIN-RELATED"/>
    <property type="match status" value="1"/>
</dbReference>
<dbReference type="NCBIfam" id="TIGR03352">
    <property type="entry name" value="VI_chp_3"/>
    <property type="match status" value="1"/>
</dbReference>
<comment type="caution">
    <text evidence="1">The sequence shown here is derived from an EMBL/GenBank/DDBJ whole genome shotgun (WGS) entry which is preliminary data.</text>
</comment>
<protein>
    <submittedName>
        <fullName evidence="1">Type VI secretion system lipoprotein TssJ</fullName>
    </submittedName>
</protein>
<accession>A0ABW7FRZ4</accession>
<dbReference type="PROSITE" id="PS51257">
    <property type="entry name" value="PROKAR_LIPOPROTEIN"/>
    <property type="match status" value="1"/>
</dbReference>
<dbReference type="InterPro" id="IPR038706">
    <property type="entry name" value="Type_VI_SciN-like_sf"/>
</dbReference>
<dbReference type="Gene3D" id="2.60.40.4150">
    <property type="entry name" value="Type VI secretion system, lipoprotein SciN"/>
    <property type="match status" value="1"/>
</dbReference>
<dbReference type="EMBL" id="JBIGHZ010000001">
    <property type="protein sequence ID" value="MFG6447099.1"/>
    <property type="molecule type" value="Genomic_DNA"/>
</dbReference>
<dbReference type="PANTHER" id="PTHR37625:SF4">
    <property type="entry name" value="OUTER MEMBRANE LIPOPROTEIN"/>
    <property type="match status" value="1"/>
</dbReference>
<dbReference type="InterPro" id="IPR017734">
    <property type="entry name" value="T6SS_SciN"/>
</dbReference>
<dbReference type="RefSeq" id="WP_394458472.1">
    <property type="nucleotide sequence ID" value="NZ_JBIGHZ010000001.1"/>
</dbReference>
<evidence type="ECO:0000313" key="2">
    <source>
        <dbReference type="Proteomes" id="UP001606099"/>
    </source>
</evidence>
<dbReference type="Pfam" id="PF12790">
    <property type="entry name" value="T6SS-SciN"/>
    <property type="match status" value="1"/>
</dbReference>
<gene>
    <name evidence="1" type="primary">tssJ</name>
    <name evidence="1" type="ORF">ACG0Z6_02450</name>
</gene>
<keyword evidence="2" id="KW-1185">Reference proteome</keyword>
<reference evidence="1 2" key="1">
    <citation type="submission" date="2024-08" db="EMBL/GenBank/DDBJ databases">
        <authorList>
            <person name="Lu H."/>
        </authorList>
    </citation>
    <scope>NUCLEOTIDE SEQUENCE [LARGE SCALE GENOMIC DNA]</scope>
    <source>
        <strain evidence="1 2">BYS180W</strain>
    </source>
</reference>
<organism evidence="1 2">
    <name type="scientific">Roseateles rivi</name>
    <dbReference type="NCBI Taxonomy" id="3299028"/>
    <lineage>
        <taxon>Bacteria</taxon>
        <taxon>Pseudomonadati</taxon>
        <taxon>Pseudomonadota</taxon>
        <taxon>Betaproteobacteria</taxon>
        <taxon>Burkholderiales</taxon>
        <taxon>Sphaerotilaceae</taxon>
        <taxon>Roseateles</taxon>
    </lineage>
</organism>
<sequence>MRPNRSQSTPSKPGSSGRFKGLLSLSFAAACTLMTAGCSSGSGGVLSKSLEAVGLKAPDNINPTTISAAMPKMERKVTLRIHAGEQLNTDPQKRSLAVVVRVYKLRGVNAFLNAPYSSFASPKNEREAFGNDLVDVRELVLTPGQKHEVIETLPVSTSHIAVVSLFRAPAQGRWRFAFKAAESESSGITVGLHGCAMNVAAGVTEGADPDTLRLAGVNCH</sequence>
<name>A0ABW7FRZ4_9BURK</name>
<dbReference type="Proteomes" id="UP001606099">
    <property type="component" value="Unassembled WGS sequence"/>
</dbReference>